<accession>A0AB37HJQ8</accession>
<dbReference type="AlphaFoldDB" id="A0AB37HJQ8"/>
<organism evidence="2 3">
    <name type="scientific">Heyndrickxia sporothermodurans</name>
    <dbReference type="NCBI Taxonomy" id="46224"/>
    <lineage>
        <taxon>Bacteria</taxon>
        <taxon>Bacillati</taxon>
        <taxon>Bacillota</taxon>
        <taxon>Bacilli</taxon>
        <taxon>Bacillales</taxon>
        <taxon>Bacillaceae</taxon>
        <taxon>Heyndrickxia</taxon>
    </lineage>
</organism>
<dbReference type="EMBL" id="CP066701">
    <property type="protein sequence ID" value="QQX27075.1"/>
    <property type="molecule type" value="Genomic_DNA"/>
</dbReference>
<proteinExistence type="predicted"/>
<dbReference type="KEGG" id="hspo:JGZ69_10090"/>
<dbReference type="Pfam" id="PF13027">
    <property type="entry name" value="DUF3888"/>
    <property type="match status" value="1"/>
</dbReference>
<name>A0AB37HJQ8_9BACI</name>
<sequence>MKKITVLLACLLVFGNASIVMAEPANQGQQNKMTANFNKIFAEVISPYVTEVVKKENGDQATWTLDKMQKLTINNNFSVKPPKRIYEVKMTVKVTDPTKTQPHIDTILLKVDPQADPKNAVELIEYTHSEK</sequence>
<protein>
    <submittedName>
        <fullName evidence="2">DUF3888 domain-containing protein</fullName>
    </submittedName>
</protein>
<dbReference type="Proteomes" id="UP000595512">
    <property type="component" value="Chromosome"/>
</dbReference>
<dbReference type="RefSeq" id="WP_165797712.1">
    <property type="nucleotide sequence ID" value="NZ_CP066701.1"/>
</dbReference>
<evidence type="ECO:0000313" key="3">
    <source>
        <dbReference type="Proteomes" id="UP000595512"/>
    </source>
</evidence>
<keyword evidence="1" id="KW-0732">Signal</keyword>
<evidence type="ECO:0000313" key="2">
    <source>
        <dbReference type="EMBL" id="QQX27075.1"/>
    </source>
</evidence>
<reference evidence="2 3" key="1">
    <citation type="submission" date="2020-12" db="EMBL/GenBank/DDBJ databases">
        <title>Taxonomic evaluation of the Bacillus sporothermodurans group of bacteria based on whole genome sequences.</title>
        <authorList>
            <person name="Fiedler G."/>
            <person name="Herbstmann A.-D."/>
            <person name="Doll E."/>
            <person name="Wenning M."/>
            <person name="Brinks E."/>
            <person name="Kabisch J."/>
            <person name="Breitenwieser F."/>
            <person name="Lappann M."/>
            <person name="Boehnlein C."/>
            <person name="Franz C."/>
        </authorList>
    </citation>
    <scope>NUCLEOTIDE SEQUENCE [LARGE SCALE GENOMIC DNA]</scope>
    <source>
        <strain evidence="2 3">DSM 10599</strain>
    </source>
</reference>
<evidence type="ECO:0000256" key="1">
    <source>
        <dbReference type="SAM" id="SignalP"/>
    </source>
</evidence>
<gene>
    <name evidence="2" type="ORF">JGZ69_10090</name>
</gene>
<dbReference type="GeneID" id="62499805"/>
<feature type="chain" id="PRO_5044311841" evidence="1">
    <location>
        <begin position="23"/>
        <end position="131"/>
    </location>
</feature>
<feature type="signal peptide" evidence="1">
    <location>
        <begin position="1"/>
        <end position="22"/>
    </location>
</feature>
<dbReference type="InterPro" id="IPR024984">
    <property type="entry name" value="DUF3888"/>
</dbReference>